<evidence type="ECO:0000256" key="1">
    <source>
        <dbReference type="SAM" id="MobiDB-lite"/>
    </source>
</evidence>
<feature type="transmembrane region" description="Helical" evidence="2">
    <location>
        <begin position="6"/>
        <end position="24"/>
    </location>
</feature>
<reference evidence="4 5" key="1">
    <citation type="submission" date="2019-12" db="EMBL/GenBank/DDBJ databases">
        <authorList>
            <person name="Huq M.A."/>
        </authorList>
    </citation>
    <scope>NUCLEOTIDE SEQUENCE [LARGE SCALE GENOMIC DNA]</scope>
    <source>
        <strain evidence="4 5">MAH-18</strain>
    </source>
</reference>
<dbReference type="InterPro" id="IPR013099">
    <property type="entry name" value="K_chnl_dom"/>
</dbReference>
<dbReference type="Gene3D" id="1.10.287.70">
    <property type="match status" value="1"/>
</dbReference>
<keyword evidence="4" id="KW-0407">Ion channel</keyword>
<keyword evidence="2" id="KW-1133">Transmembrane helix</keyword>
<dbReference type="RefSeq" id="WP_157342788.1">
    <property type="nucleotide sequence ID" value="NZ_WSEK01000004.1"/>
</dbReference>
<comment type="caution">
    <text evidence="4">The sequence shown here is derived from an EMBL/GenBank/DDBJ whole genome shotgun (WGS) entry which is preliminary data.</text>
</comment>
<keyword evidence="4" id="KW-0406">Ion transport</keyword>
<dbReference type="AlphaFoldDB" id="A0A6L6XRZ4"/>
<feature type="region of interest" description="Disordered" evidence="1">
    <location>
        <begin position="163"/>
        <end position="191"/>
    </location>
</feature>
<keyword evidence="4" id="KW-0813">Transport</keyword>
<keyword evidence="2" id="KW-0472">Membrane</keyword>
<feature type="transmembrane region" description="Helical" evidence="2">
    <location>
        <begin position="36"/>
        <end position="57"/>
    </location>
</feature>
<name>A0A6L6XRZ4_9ACTN</name>
<keyword evidence="5" id="KW-1185">Reference proteome</keyword>
<evidence type="ECO:0000259" key="3">
    <source>
        <dbReference type="Pfam" id="PF07885"/>
    </source>
</evidence>
<dbReference type="EMBL" id="WSEK01000004">
    <property type="protein sequence ID" value="MVQ49960.1"/>
    <property type="molecule type" value="Genomic_DNA"/>
</dbReference>
<dbReference type="Pfam" id="PF07885">
    <property type="entry name" value="Ion_trans_2"/>
    <property type="match status" value="1"/>
</dbReference>
<feature type="domain" description="Potassium channel" evidence="3">
    <location>
        <begin position="75"/>
        <end position="155"/>
    </location>
</feature>
<proteinExistence type="predicted"/>
<keyword evidence="2" id="KW-0812">Transmembrane</keyword>
<accession>A0A6L6XRZ4</accession>
<feature type="transmembrane region" description="Helical" evidence="2">
    <location>
        <begin position="127"/>
        <end position="150"/>
    </location>
</feature>
<evidence type="ECO:0000313" key="5">
    <source>
        <dbReference type="Proteomes" id="UP000473525"/>
    </source>
</evidence>
<protein>
    <submittedName>
        <fullName evidence="4">Two pore domain potassium channel family protein</fullName>
    </submittedName>
</protein>
<organism evidence="4 5">
    <name type="scientific">Nocardioides agri</name>
    <dbReference type="NCBI Taxonomy" id="2682843"/>
    <lineage>
        <taxon>Bacteria</taxon>
        <taxon>Bacillati</taxon>
        <taxon>Actinomycetota</taxon>
        <taxon>Actinomycetes</taxon>
        <taxon>Propionibacteriales</taxon>
        <taxon>Nocardioidaceae</taxon>
        <taxon>Nocardioides</taxon>
    </lineage>
</organism>
<evidence type="ECO:0000313" key="4">
    <source>
        <dbReference type="EMBL" id="MVQ49960.1"/>
    </source>
</evidence>
<gene>
    <name evidence="4" type="ORF">GON03_12270</name>
</gene>
<feature type="compositionally biased region" description="Basic residues" evidence="1">
    <location>
        <begin position="176"/>
        <end position="191"/>
    </location>
</feature>
<evidence type="ECO:0000256" key="2">
    <source>
        <dbReference type="SAM" id="Phobius"/>
    </source>
</evidence>
<dbReference type="GO" id="GO:0034220">
    <property type="term" value="P:monoatomic ion transmembrane transport"/>
    <property type="evidence" value="ECO:0007669"/>
    <property type="project" value="UniProtKB-KW"/>
</dbReference>
<feature type="transmembrane region" description="Helical" evidence="2">
    <location>
        <begin position="69"/>
        <end position="89"/>
    </location>
</feature>
<sequence length="191" mass="21220">MDGWRRWLRLGVGLGLMGVLYFVLPLTSDPNRSEVVRLCLGLVVMALLAVLVIWQVRLQMVDDTRHVDGLVLALALSIVVFALIFYTIADRSPAQIPELHTKLDALYFTLTTLMTIGYGDIHAAGQFARGVVIVQIFFNVAIIATAATAINRRIREKAIEHAQERAASGASSEHLLRRRRGHGRSTHRNPT</sequence>
<dbReference type="Proteomes" id="UP000473525">
    <property type="component" value="Unassembled WGS sequence"/>
</dbReference>
<dbReference type="SUPFAM" id="SSF81324">
    <property type="entry name" value="Voltage-gated potassium channels"/>
    <property type="match status" value="1"/>
</dbReference>